<gene>
    <name evidence="1" type="ORF">QLH52_12520</name>
</gene>
<accession>A0ABU4UG14</accession>
<dbReference type="RefSeq" id="WP_319961796.1">
    <property type="nucleotide sequence ID" value="NZ_JAXARY010000010.1"/>
</dbReference>
<comment type="caution">
    <text evidence="1">The sequence shown here is derived from an EMBL/GenBank/DDBJ whole genome shotgun (WGS) entry which is preliminary data.</text>
</comment>
<reference evidence="1 2" key="1">
    <citation type="submission" date="2023-11" db="EMBL/GenBank/DDBJ databases">
        <authorList>
            <person name="Ouyang M.-Y."/>
        </authorList>
    </citation>
    <scope>NUCLEOTIDE SEQUENCE [LARGE SCALE GENOMIC DNA]</scope>
    <source>
        <strain evidence="1 2">OY6</strain>
    </source>
</reference>
<dbReference type="EMBL" id="JAXARY010000010">
    <property type="protein sequence ID" value="MDX8128111.1"/>
    <property type="molecule type" value="Genomic_DNA"/>
</dbReference>
<name>A0ABU4UG14_9GAMM</name>
<keyword evidence="2" id="KW-1185">Reference proteome</keyword>
<organism evidence="1 2">
    <name type="scientific">Methylomonas defluvii</name>
    <dbReference type="NCBI Taxonomy" id="3045149"/>
    <lineage>
        <taxon>Bacteria</taxon>
        <taxon>Pseudomonadati</taxon>
        <taxon>Pseudomonadota</taxon>
        <taxon>Gammaproteobacteria</taxon>
        <taxon>Methylococcales</taxon>
        <taxon>Methylococcaceae</taxon>
        <taxon>Methylomonas</taxon>
    </lineage>
</organism>
<sequence length="141" mass="15247">MTKVKTNNRSDLDRLATSLVDEILSMSDEELLAEAKENGEDSKLIAQAGRNILERASMASGKSKLAAAKNAVQAMRLRATSVSNLEPGKARQKLDSILAQHPETRSKLTLAARKGEGLSDEDVRGMLEDLEELGLTVPDSD</sequence>
<protein>
    <submittedName>
        <fullName evidence="1">Uncharacterized protein</fullName>
    </submittedName>
</protein>
<evidence type="ECO:0000313" key="1">
    <source>
        <dbReference type="EMBL" id="MDX8128111.1"/>
    </source>
</evidence>
<evidence type="ECO:0000313" key="2">
    <source>
        <dbReference type="Proteomes" id="UP001284537"/>
    </source>
</evidence>
<proteinExistence type="predicted"/>
<dbReference type="Proteomes" id="UP001284537">
    <property type="component" value="Unassembled WGS sequence"/>
</dbReference>